<dbReference type="GO" id="GO:0004526">
    <property type="term" value="F:ribonuclease P activity"/>
    <property type="evidence" value="ECO:0007669"/>
    <property type="project" value="UniProtKB-UniRule"/>
</dbReference>
<evidence type="ECO:0000313" key="9">
    <source>
        <dbReference type="EMBL" id="HGM46883.1"/>
    </source>
</evidence>
<feature type="binding site" evidence="8">
    <location>
        <position position="92"/>
    </location>
    <ligand>
        <name>Zn(2+)</name>
        <dbReference type="ChEBI" id="CHEBI:29105"/>
    </ligand>
</feature>
<evidence type="ECO:0000256" key="2">
    <source>
        <dbReference type="ARBA" id="ARBA00022694"/>
    </source>
</evidence>
<dbReference type="AlphaFoldDB" id="A0A7C4H403"/>
<gene>
    <name evidence="8" type="primary">rnp4</name>
    <name evidence="9" type="ORF">ENU21_03920</name>
</gene>
<evidence type="ECO:0000256" key="8">
    <source>
        <dbReference type="HAMAP-Rule" id="MF_00757"/>
    </source>
</evidence>
<dbReference type="GO" id="GO:0001682">
    <property type="term" value="P:tRNA 5'-leader removal"/>
    <property type="evidence" value="ECO:0007669"/>
    <property type="project" value="UniProtKB-UniRule"/>
</dbReference>
<feature type="binding site" evidence="8">
    <location>
        <position position="95"/>
    </location>
    <ligand>
        <name>Zn(2+)</name>
        <dbReference type="ChEBI" id="CHEBI:29105"/>
    </ligand>
</feature>
<keyword evidence="6 8" id="KW-0378">Hydrolase</keyword>
<keyword evidence="2 8" id="KW-0819">tRNA processing</keyword>
<comment type="catalytic activity">
    <reaction evidence="8">
        <text>Endonucleolytic cleavage of RNA, removing 5'-extranucleotides from tRNA precursor.</text>
        <dbReference type="EC" id="3.1.26.5"/>
    </reaction>
</comment>
<evidence type="ECO:0000256" key="1">
    <source>
        <dbReference type="ARBA" id="ARBA00022490"/>
    </source>
</evidence>
<dbReference type="EC" id="3.1.26.5" evidence="8"/>
<dbReference type="GO" id="GO:0005737">
    <property type="term" value="C:cytoplasm"/>
    <property type="evidence" value="ECO:0007669"/>
    <property type="project" value="UniProtKB-SubCell"/>
</dbReference>
<organism evidence="9">
    <name type="scientific">Thermofilum pendens</name>
    <dbReference type="NCBI Taxonomy" id="2269"/>
    <lineage>
        <taxon>Archaea</taxon>
        <taxon>Thermoproteota</taxon>
        <taxon>Thermoprotei</taxon>
        <taxon>Thermofilales</taxon>
        <taxon>Thermofilaceae</taxon>
        <taxon>Thermofilum</taxon>
    </lineage>
</organism>
<evidence type="ECO:0000256" key="5">
    <source>
        <dbReference type="ARBA" id="ARBA00022759"/>
    </source>
</evidence>
<evidence type="ECO:0000256" key="3">
    <source>
        <dbReference type="ARBA" id="ARBA00022722"/>
    </source>
</evidence>
<comment type="subcellular location">
    <subcellularLocation>
        <location evidence="8">Cytoplasm</location>
    </subcellularLocation>
</comment>
<feature type="binding site" evidence="8">
    <location>
        <position position="65"/>
    </location>
    <ligand>
        <name>Zn(2+)</name>
        <dbReference type="ChEBI" id="CHEBI:29105"/>
    </ligand>
</feature>
<protein>
    <recommendedName>
        <fullName evidence="8">Ribonuclease P protein component 4</fullName>
        <shortName evidence="8">RNase P component 4</shortName>
        <ecNumber evidence="8">3.1.26.5</ecNumber>
    </recommendedName>
    <alternativeName>
        <fullName evidence="8">Rpp21</fullName>
    </alternativeName>
</protein>
<comment type="subunit">
    <text evidence="8">Consists of a catalytic RNA component and at least 4-5 protein subunits.</text>
</comment>
<reference evidence="9" key="1">
    <citation type="journal article" date="2020" name="mSystems">
        <title>Genome- and Community-Level Interaction Insights into Carbon Utilization and Element Cycling Functions of Hydrothermarchaeota in Hydrothermal Sediment.</title>
        <authorList>
            <person name="Zhou Z."/>
            <person name="Liu Y."/>
            <person name="Xu W."/>
            <person name="Pan J."/>
            <person name="Luo Z.H."/>
            <person name="Li M."/>
        </authorList>
    </citation>
    <scope>NUCLEOTIDE SEQUENCE</scope>
    <source>
        <strain evidence="9">SpSt-649</strain>
    </source>
</reference>
<keyword evidence="1 8" id="KW-0963">Cytoplasm</keyword>
<comment type="similarity">
    <text evidence="8">Belongs to the eukaryotic/archaeal RNase P protein component 4 family.</text>
</comment>
<accession>A0A7C4H403</accession>
<evidence type="ECO:0000256" key="4">
    <source>
        <dbReference type="ARBA" id="ARBA00022723"/>
    </source>
</evidence>
<sequence length="128" mass="15107">MQRRRRDYVRELALERIRRLIRLAEQIRHVEPELADRYGSLALMLARKAQISYPGFLKARVCRRCGAWLAPGTGARVRVRARGKMKYIAVTCMKCGYTRRYPLRREGVPKPWCYLYPHGREGDRRAES</sequence>
<feature type="binding site" evidence="8">
    <location>
        <position position="62"/>
    </location>
    <ligand>
        <name>Zn(2+)</name>
        <dbReference type="ChEBI" id="CHEBI:29105"/>
    </ligand>
</feature>
<name>A0A7C4H403_THEPE</name>
<comment type="caution">
    <text evidence="9">The sequence shown here is derived from an EMBL/GenBank/DDBJ whole genome shotgun (WGS) entry which is preliminary data.</text>
</comment>
<dbReference type="GO" id="GO:0030677">
    <property type="term" value="C:ribonuclease P complex"/>
    <property type="evidence" value="ECO:0007669"/>
    <property type="project" value="UniProtKB-UniRule"/>
</dbReference>
<dbReference type="Gene3D" id="1.20.5.420">
    <property type="entry name" value="Immunoglobulin FC, subunit C"/>
    <property type="match status" value="1"/>
</dbReference>
<proteinExistence type="inferred from homology"/>
<dbReference type="InterPro" id="IPR007175">
    <property type="entry name" value="Rpr2/Snm1/Rpp21"/>
</dbReference>
<evidence type="ECO:0000256" key="7">
    <source>
        <dbReference type="ARBA" id="ARBA00022833"/>
    </source>
</evidence>
<dbReference type="EMBL" id="DTBQ01000106">
    <property type="protein sequence ID" value="HGM46883.1"/>
    <property type="molecule type" value="Genomic_DNA"/>
</dbReference>
<dbReference type="PANTHER" id="PTHR14742:SF0">
    <property type="entry name" value="RIBONUCLEASE P PROTEIN SUBUNIT P21"/>
    <property type="match status" value="1"/>
</dbReference>
<dbReference type="GO" id="GO:0008270">
    <property type="term" value="F:zinc ion binding"/>
    <property type="evidence" value="ECO:0007669"/>
    <property type="project" value="UniProtKB-UniRule"/>
</dbReference>
<comment type="function">
    <text evidence="8">Part of ribonuclease P, a protein complex that generates mature tRNA molecules by cleaving their 5'-ends.</text>
</comment>
<dbReference type="Pfam" id="PF04032">
    <property type="entry name" value="Rpr2"/>
    <property type="match status" value="1"/>
</dbReference>
<dbReference type="InterPro" id="IPR016432">
    <property type="entry name" value="RNP4"/>
</dbReference>
<comment type="cofactor">
    <cofactor evidence="8">
        <name>Zn(2+)</name>
        <dbReference type="ChEBI" id="CHEBI:29105"/>
    </cofactor>
    <text evidence="8">Binds 1 zinc ion per subunit.</text>
</comment>
<dbReference type="PANTHER" id="PTHR14742">
    <property type="entry name" value="RIBONUCLEASE P SUBUNIT P21"/>
    <property type="match status" value="1"/>
</dbReference>
<dbReference type="Gene3D" id="6.20.50.20">
    <property type="match status" value="1"/>
</dbReference>
<evidence type="ECO:0000256" key="6">
    <source>
        <dbReference type="ARBA" id="ARBA00022801"/>
    </source>
</evidence>
<dbReference type="HAMAP" id="MF_00757">
    <property type="entry name" value="RNase_P_4"/>
    <property type="match status" value="1"/>
</dbReference>
<keyword evidence="4 8" id="KW-0479">Metal-binding</keyword>
<dbReference type="PIRSF" id="PIRSF004878">
    <property type="entry name" value="RNase_P_4"/>
    <property type="match status" value="1"/>
</dbReference>
<keyword evidence="7 8" id="KW-0862">Zinc</keyword>
<keyword evidence="5 8" id="KW-0255">Endonuclease</keyword>
<keyword evidence="3 8" id="KW-0540">Nuclease</keyword>